<dbReference type="KEGG" id="fwa:DCMF_18410"/>
<keyword evidence="2" id="KW-1185">Reference proteome</keyword>
<accession>A0A3G1KVM7</accession>
<proteinExistence type="predicted"/>
<dbReference type="InterPro" id="IPR019700">
    <property type="entry name" value="Sigma-G_inhibitor_Gin"/>
</dbReference>
<dbReference type="OrthoDB" id="1753657at2"/>
<organism evidence="1 2">
    <name type="scientific">Formimonas warabiya</name>
    <dbReference type="NCBI Taxonomy" id="1761012"/>
    <lineage>
        <taxon>Bacteria</taxon>
        <taxon>Bacillati</taxon>
        <taxon>Bacillota</taxon>
        <taxon>Clostridia</taxon>
        <taxon>Eubacteriales</taxon>
        <taxon>Peptococcaceae</taxon>
        <taxon>Candidatus Formimonas</taxon>
    </lineage>
</organism>
<dbReference type="Proteomes" id="UP000323521">
    <property type="component" value="Chromosome"/>
</dbReference>
<name>A0A3G1KVM7_FORW1</name>
<evidence type="ECO:0008006" key="3">
    <source>
        <dbReference type="Google" id="ProtNLM"/>
    </source>
</evidence>
<dbReference type="Pfam" id="PF10764">
    <property type="entry name" value="Gin"/>
    <property type="match status" value="1"/>
</dbReference>
<reference evidence="1 2" key="1">
    <citation type="submission" date="2016-10" db="EMBL/GenBank/DDBJ databases">
        <title>Complete Genome Sequence of Peptococcaceae strain DCMF.</title>
        <authorList>
            <person name="Edwards R.J."/>
            <person name="Holland S.I."/>
            <person name="Deshpande N.P."/>
            <person name="Wong Y.K."/>
            <person name="Ertan H."/>
            <person name="Manefield M."/>
            <person name="Russell T.L."/>
            <person name="Lee M.J."/>
        </authorList>
    </citation>
    <scope>NUCLEOTIDE SEQUENCE [LARGE SCALE GENOMIC DNA]</scope>
    <source>
        <strain evidence="1 2">DCMF</strain>
    </source>
</reference>
<protein>
    <recommendedName>
        <fullName evidence="3">Inhibitor of sigma-G Gin</fullName>
    </recommendedName>
</protein>
<evidence type="ECO:0000313" key="1">
    <source>
        <dbReference type="EMBL" id="ATW26457.1"/>
    </source>
</evidence>
<evidence type="ECO:0000313" key="2">
    <source>
        <dbReference type="Proteomes" id="UP000323521"/>
    </source>
</evidence>
<dbReference type="EMBL" id="CP017634">
    <property type="protein sequence ID" value="ATW26457.1"/>
    <property type="molecule type" value="Genomic_DNA"/>
</dbReference>
<dbReference type="AlphaFoldDB" id="A0A3G1KVM7"/>
<gene>
    <name evidence="1" type="ORF">DCMF_18410</name>
</gene>
<sequence>MEPENLRPTCLMCGQNTPLWTEGIFIKGKFICARCEQMILAVHVDDIWYPFIKDQLKHIWFNRTEGPYFS</sequence>